<comment type="caution">
    <text evidence="1">The sequence shown here is derived from an EMBL/GenBank/DDBJ whole genome shotgun (WGS) entry which is preliminary data.</text>
</comment>
<dbReference type="Proteomes" id="UP000566819">
    <property type="component" value="Unassembled WGS sequence"/>
</dbReference>
<gene>
    <name evidence="1" type="ORF">G7Y89_g11195</name>
</gene>
<proteinExistence type="predicted"/>
<evidence type="ECO:0000313" key="2">
    <source>
        <dbReference type="Proteomes" id="UP000566819"/>
    </source>
</evidence>
<dbReference type="EMBL" id="JAAMPI010001052">
    <property type="protein sequence ID" value="KAF4626961.1"/>
    <property type="molecule type" value="Genomic_DNA"/>
</dbReference>
<evidence type="ECO:0000313" key="1">
    <source>
        <dbReference type="EMBL" id="KAF4626961.1"/>
    </source>
</evidence>
<protein>
    <submittedName>
        <fullName evidence="1">Uncharacterized protein</fullName>
    </submittedName>
</protein>
<organism evidence="1 2">
    <name type="scientific">Cudoniella acicularis</name>
    <dbReference type="NCBI Taxonomy" id="354080"/>
    <lineage>
        <taxon>Eukaryota</taxon>
        <taxon>Fungi</taxon>
        <taxon>Dikarya</taxon>
        <taxon>Ascomycota</taxon>
        <taxon>Pezizomycotina</taxon>
        <taxon>Leotiomycetes</taxon>
        <taxon>Helotiales</taxon>
        <taxon>Tricladiaceae</taxon>
        <taxon>Cudoniella</taxon>
    </lineage>
</organism>
<reference evidence="1 2" key="1">
    <citation type="submission" date="2020-03" db="EMBL/GenBank/DDBJ databases">
        <title>Draft Genome Sequence of Cudoniella acicularis.</title>
        <authorList>
            <person name="Buettner E."/>
            <person name="Kellner H."/>
        </authorList>
    </citation>
    <scope>NUCLEOTIDE SEQUENCE [LARGE SCALE GENOMIC DNA]</scope>
    <source>
        <strain evidence="1 2">DSM 108380</strain>
    </source>
</reference>
<accession>A0A8H4RE39</accession>
<sequence>MPLRPVEFKEKREMVNEFLTNEAETGKTNGVKNGAGKGNVEELDLKLPKWKDLPLVEGMPGLPSLYTSLKVSLNASRVNLILDLDKVYESITDYTNRDKRSKKTYPNKREVAVTKRLNLSPEEKERRLKN</sequence>
<keyword evidence="2" id="KW-1185">Reference proteome</keyword>
<name>A0A8H4RE39_9HELO</name>
<dbReference type="AlphaFoldDB" id="A0A8H4RE39"/>